<protein>
    <submittedName>
        <fullName evidence="1">Uncharacterized protein</fullName>
    </submittedName>
</protein>
<evidence type="ECO:0000313" key="2">
    <source>
        <dbReference type="Proteomes" id="UP001142610"/>
    </source>
</evidence>
<gene>
    <name evidence="1" type="ORF">NOG11_12860</name>
</gene>
<comment type="caution">
    <text evidence="1">The sequence shown here is derived from an EMBL/GenBank/DDBJ whole genome shotgun (WGS) entry which is preliminary data.</text>
</comment>
<dbReference type="EMBL" id="JANIBC010000015">
    <property type="protein sequence ID" value="MCQ8186272.1"/>
    <property type="molecule type" value="Genomic_DNA"/>
</dbReference>
<reference evidence="1" key="1">
    <citation type="submission" date="2022-07" db="EMBL/GenBank/DDBJ databases">
        <title>Parvularcula maris sp. nov., an algicidal bacterium isolated from seawater.</title>
        <authorList>
            <person name="Li F."/>
        </authorList>
    </citation>
    <scope>NUCLEOTIDE SEQUENCE</scope>
    <source>
        <strain evidence="1">BGMRC 0090</strain>
    </source>
</reference>
<sequence length="450" mass="50293">MTAEVAILNKTAVAVAADSAVTITHGANFSKTYDSADKIFELTTAQPIGIMVYSGMHFLGIPLQSLVREFRDQAGAFDKVENAAFAFLEFLNNEGKGAASELINEEIEATLGEMWDSIQHKVSYTMTREAVEASKNGEPDQSIKDFRERSQARYEELYSKELDERISILESDPELRFFGSESQPQLSAADIENLESFVNDFAMLPLPDEVKRKAVRVLELVLLRSFAGGYTGLVVFGFGKKERFPSLLSFKIGGMIGDRLKYECDYTCDIDRSKPRADIVPFAQRDVVDRFVDGLDQEVRDQLSQYCSNAVNKVLSEVIESLPSDGAYDDLKTTVEEAISQFKEQIDKEAFEAIQTDARSDIISMIEFMPKPEMAKTAEALVDLTSTKRKVSRGFETVGGPIDVAVISKTEGFVWVKRKHYFPPDLNARYFERIAISRDAPQEDDDAASV</sequence>
<proteinExistence type="predicted"/>
<dbReference type="AlphaFoldDB" id="A0A9X2RL58"/>
<evidence type="ECO:0000313" key="1">
    <source>
        <dbReference type="EMBL" id="MCQ8186272.1"/>
    </source>
</evidence>
<dbReference type="Proteomes" id="UP001142610">
    <property type="component" value="Unassembled WGS sequence"/>
</dbReference>
<name>A0A9X2RL58_9PROT</name>
<organism evidence="1 2">
    <name type="scientific">Parvularcula maris</name>
    <dbReference type="NCBI Taxonomy" id="2965077"/>
    <lineage>
        <taxon>Bacteria</taxon>
        <taxon>Pseudomonadati</taxon>
        <taxon>Pseudomonadota</taxon>
        <taxon>Alphaproteobacteria</taxon>
        <taxon>Parvularculales</taxon>
        <taxon>Parvularculaceae</taxon>
        <taxon>Parvularcula</taxon>
    </lineage>
</organism>
<keyword evidence="2" id="KW-1185">Reference proteome</keyword>
<dbReference type="RefSeq" id="WP_256620179.1">
    <property type="nucleotide sequence ID" value="NZ_JANIBC010000015.1"/>
</dbReference>
<accession>A0A9X2RL58</accession>